<keyword evidence="2 7" id="KW-1003">Cell membrane</keyword>
<keyword evidence="1 7" id="KW-0813">Transport</keyword>
<dbReference type="InterPro" id="IPR050093">
    <property type="entry name" value="ABC_SmlMolc_Importer"/>
</dbReference>
<dbReference type="InterPro" id="IPR008995">
    <property type="entry name" value="Mo/tungstate-bd_C_term_dom"/>
</dbReference>
<dbReference type="InterPro" id="IPR003439">
    <property type="entry name" value="ABC_transporter-like_ATP-bd"/>
</dbReference>
<dbReference type="Pfam" id="PF08402">
    <property type="entry name" value="TOBE_2"/>
    <property type="match status" value="1"/>
</dbReference>
<dbReference type="SUPFAM" id="SSF52540">
    <property type="entry name" value="P-loop containing nucleoside triphosphate hydrolases"/>
    <property type="match status" value="1"/>
</dbReference>
<keyword evidence="6 7" id="KW-0472">Membrane</keyword>
<organism evidence="10 11">
    <name type="scientific">Actinoplanes ianthinogenes</name>
    <dbReference type="NCBI Taxonomy" id="122358"/>
    <lineage>
        <taxon>Bacteria</taxon>
        <taxon>Bacillati</taxon>
        <taxon>Actinomycetota</taxon>
        <taxon>Actinomycetes</taxon>
        <taxon>Micromonosporales</taxon>
        <taxon>Micromonosporaceae</taxon>
        <taxon>Actinoplanes</taxon>
    </lineage>
</organism>
<dbReference type="PANTHER" id="PTHR42781">
    <property type="entry name" value="SPERMIDINE/PUTRESCINE IMPORT ATP-BINDING PROTEIN POTA"/>
    <property type="match status" value="1"/>
</dbReference>
<evidence type="ECO:0000256" key="7">
    <source>
        <dbReference type="RuleBase" id="RU364083"/>
    </source>
</evidence>
<dbReference type="CDD" id="cd03300">
    <property type="entry name" value="ABC_PotA_N"/>
    <property type="match status" value="1"/>
</dbReference>
<keyword evidence="3 7" id="KW-0547">Nucleotide-binding</keyword>
<evidence type="ECO:0000256" key="4">
    <source>
        <dbReference type="ARBA" id="ARBA00022840"/>
    </source>
</evidence>
<keyword evidence="4 7" id="KW-0067">ATP-binding</keyword>
<dbReference type="InterPro" id="IPR027417">
    <property type="entry name" value="P-loop_NTPase"/>
</dbReference>
<dbReference type="Pfam" id="PF00005">
    <property type="entry name" value="ABC_tran"/>
    <property type="match status" value="1"/>
</dbReference>
<evidence type="ECO:0000313" key="11">
    <source>
        <dbReference type="Proteomes" id="UP000676967"/>
    </source>
</evidence>
<gene>
    <name evidence="7" type="primary">potA</name>
    <name evidence="10" type="ORF">Aiant_70500</name>
</gene>
<dbReference type="NCBIfam" id="TIGR01187">
    <property type="entry name" value="potA"/>
    <property type="match status" value="1"/>
</dbReference>
<proteinExistence type="inferred from homology"/>
<feature type="compositionally biased region" description="Polar residues" evidence="8">
    <location>
        <begin position="1"/>
        <end position="14"/>
    </location>
</feature>
<dbReference type="Gene3D" id="3.40.50.300">
    <property type="entry name" value="P-loop containing nucleotide triphosphate hydrolases"/>
    <property type="match status" value="1"/>
</dbReference>
<keyword evidence="5 7" id="KW-1278">Translocase</keyword>
<evidence type="ECO:0000259" key="9">
    <source>
        <dbReference type="PROSITE" id="PS50893"/>
    </source>
</evidence>
<dbReference type="PROSITE" id="PS00211">
    <property type="entry name" value="ABC_TRANSPORTER_1"/>
    <property type="match status" value="1"/>
</dbReference>
<dbReference type="InterPro" id="IPR003593">
    <property type="entry name" value="AAA+_ATPase"/>
</dbReference>
<evidence type="ECO:0000256" key="5">
    <source>
        <dbReference type="ARBA" id="ARBA00022967"/>
    </source>
</evidence>
<feature type="region of interest" description="Disordered" evidence="8">
    <location>
        <begin position="1"/>
        <end position="21"/>
    </location>
</feature>
<evidence type="ECO:0000256" key="3">
    <source>
        <dbReference type="ARBA" id="ARBA00022741"/>
    </source>
</evidence>
<comment type="subunit">
    <text evidence="7">The complex is composed of two ATP-binding proteins (PotA), two transmembrane proteins (PotB and PotC) and a solute-binding protein (PotD).</text>
</comment>
<comment type="similarity">
    <text evidence="7">Belongs to the ABC transporter superfamily. Spermidine/putrescine importer (TC 3.A.1.11.1) family.</text>
</comment>
<sequence>MTTSPPHQAVTAPSATGERTGHPAIEFVGVRKEYLSHGEAVPAVKSLDLTIGQGEFFSLLGPSGCGKTTTMRMIAGFEEATTGQVFLDGKDVTGVAANKRDVNMVFQSYALFPHLNVVQNVSFGLERKKVAKSEIKRRVGEILEIVSLTGFEKRHPKEMSGGQQQRVALARALVNHPRALLLDEPLGALDLKLRQQMQIELKRIQREVGITFVYVTHDQGEALTMSDRIAVMNDGLIEQLGTPREIYEKPATRFVAGFIGTSNLVDGQVSRVEDGHALLDLGSEGRIVVAVPATVRAGQAIEVSVRPEKIDLHRSAPPQSAGSVLAGTVTEVVYHGTSTNYTVATSAGSDFVVFDQNAHDAEDVASRGERVFLTWAPQHSYPIGV</sequence>
<evidence type="ECO:0000256" key="6">
    <source>
        <dbReference type="ARBA" id="ARBA00023136"/>
    </source>
</evidence>
<dbReference type="RefSeq" id="WP_189333890.1">
    <property type="nucleotide sequence ID" value="NZ_AP023356.1"/>
</dbReference>
<protein>
    <recommendedName>
        <fullName evidence="7">Spermidine/putrescine import ATP-binding protein PotA</fullName>
        <ecNumber evidence="7">7.6.2.11</ecNumber>
    </recommendedName>
</protein>
<evidence type="ECO:0000256" key="2">
    <source>
        <dbReference type="ARBA" id="ARBA00022475"/>
    </source>
</evidence>
<reference evidence="10 11" key="1">
    <citation type="submission" date="2020-08" db="EMBL/GenBank/DDBJ databases">
        <title>Whole genome shotgun sequence of Actinoplanes ianthinogenes NBRC 13996.</title>
        <authorList>
            <person name="Komaki H."/>
            <person name="Tamura T."/>
        </authorList>
    </citation>
    <scope>NUCLEOTIDE SEQUENCE [LARGE SCALE GENOMIC DNA]</scope>
    <source>
        <strain evidence="10 11">NBRC 13996</strain>
    </source>
</reference>
<comment type="function">
    <text evidence="7">Part of the ABC transporter complex PotABCD involved in spermidine/putrescine import. Responsible for energy coupling to the transport system.</text>
</comment>
<evidence type="ECO:0000313" key="10">
    <source>
        <dbReference type="EMBL" id="BCJ46393.1"/>
    </source>
</evidence>
<feature type="domain" description="ABC transporter" evidence="9">
    <location>
        <begin position="25"/>
        <end position="259"/>
    </location>
</feature>
<evidence type="ECO:0000256" key="1">
    <source>
        <dbReference type="ARBA" id="ARBA00022448"/>
    </source>
</evidence>
<dbReference type="EMBL" id="AP023356">
    <property type="protein sequence ID" value="BCJ46393.1"/>
    <property type="molecule type" value="Genomic_DNA"/>
</dbReference>
<dbReference type="InterPro" id="IPR017879">
    <property type="entry name" value="PotA_ATP-bd"/>
</dbReference>
<name>A0ABM7M403_9ACTN</name>
<dbReference type="SMART" id="SM00382">
    <property type="entry name" value="AAA"/>
    <property type="match status" value="1"/>
</dbReference>
<dbReference type="Proteomes" id="UP000676967">
    <property type="component" value="Chromosome"/>
</dbReference>
<dbReference type="GO" id="GO:0005524">
    <property type="term" value="F:ATP binding"/>
    <property type="evidence" value="ECO:0007669"/>
    <property type="project" value="UniProtKB-KW"/>
</dbReference>
<comment type="catalytic activity">
    <reaction evidence="7">
        <text>ATP + H2O + polyamine-[polyamine-binding protein]Side 1 = ADP + phosphate + polyamineSide 2 + [polyamine-binding protein]Side 1.</text>
        <dbReference type="EC" id="7.6.2.11"/>
    </reaction>
</comment>
<dbReference type="EC" id="7.6.2.11" evidence="7"/>
<dbReference type="PANTHER" id="PTHR42781:SF4">
    <property type="entry name" value="SPERMIDINE_PUTRESCINE IMPORT ATP-BINDING PROTEIN POTA"/>
    <property type="match status" value="1"/>
</dbReference>
<keyword evidence="11" id="KW-1185">Reference proteome</keyword>
<dbReference type="Gene3D" id="2.40.50.100">
    <property type="match status" value="1"/>
</dbReference>
<dbReference type="InterPro" id="IPR013611">
    <property type="entry name" value="Transp-assoc_OB_typ2"/>
</dbReference>
<dbReference type="PROSITE" id="PS50893">
    <property type="entry name" value="ABC_TRANSPORTER_2"/>
    <property type="match status" value="1"/>
</dbReference>
<dbReference type="SUPFAM" id="SSF50331">
    <property type="entry name" value="MOP-like"/>
    <property type="match status" value="1"/>
</dbReference>
<evidence type="ECO:0000256" key="8">
    <source>
        <dbReference type="SAM" id="MobiDB-lite"/>
    </source>
</evidence>
<accession>A0ABM7M403</accession>
<dbReference type="InterPro" id="IPR017871">
    <property type="entry name" value="ABC_transporter-like_CS"/>
</dbReference>
<dbReference type="InterPro" id="IPR005893">
    <property type="entry name" value="PotA-like"/>
</dbReference>